<dbReference type="Gene3D" id="1.25.40.20">
    <property type="entry name" value="Ankyrin repeat-containing domain"/>
    <property type="match status" value="1"/>
</dbReference>
<feature type="repeat" description="ANK" evidence="7">
    <location>
        <begin position="7"/>
        <end position="39"/>
    </location>
</feature>
<dbReference type="GO" id="GO:0052816">
    <property type="term" value="F:long-chain fatty acyl-CoA hydrolase activity"/>
    <property type="evidence" value="ECO:0000318"/>
    <property type="project" value="GO_Central"/>
</dbReference>
<feature type="short sequence motif" description="GXGXXG" evidence="8">
    <location>
        <begin position="215"/>
        <end position="220"/>
    </location>
</feature>
<dbReference type="EMBL" id="DS469542">
    <property type="protein sequence ID" value="EDO44711.1"/>
    <property type="molecule type" value="Genomic_DNA"/>
</dbReference>
<reference evidence="10 11" key="1">
    <citation type="journal article" date="2007" name="Science">
        <title>Sea anemone genome reveals ancestral eumetazoan gene repertoire and genomic organization.</title>
        <authorList>
            <person name="Putnam N.H."/>
            <person name="Srivastava M."/>
            <person name="Hellsten U."/>
            <person name="Dirks B."/>
            <person name="Chapman J."/>
            <person name="Salamov A."/>
            <person name="Terry A."/>
            <person name="Shapiro H."/>
            <person name="Lindquist E."/>
            <person name="Kapitonov V.V."/>
            <person name="Jurka J."/>
            <person name="Genikhovich G."/>
            <person name="Grigoriev I.V."/>
            <person name="Lucas S.M."/>
            <person name="Steele R.E."/>
            <person name="Finnerty J.R."/>
            <person name="Technau U."/>
            <person name="Martindale M.Q."/>
            <person name="Rokhsar D.S."/>
        </authorList>
    </citation>
    <scope>NUCLEOTIDE SEQUENCE [LARGE SCALE GENOMIC DNA]</scope>
    <source>
        <strain evidence="11">CH2 X CH6</strain>
    </source>
</reference>
<dbReference type="InterPro" id="IPR002110">
    <property type="entry name" value="Ankyrin_rpt"/>
</dbReference>
<dbReference type="PhylomeDB" id="A7RV24"/>
<dbReference type="InParanoid" id="A7RV24"/>
<evidence type="ECO:0000256" key="1">
    <source>
        <dbReference type="ARBA" id="ARBA00013278"/>
    </source>
</evidence>
<dbReference type="PROSITE" id="PS50088">
    <property type="entry name" value="ANK_REPEAT"/>
    <property type="match status" value="2"/>
</dbReference>
<name>A7RV24_NEMVE</name>
<accession>A7RV24</accession>
<dbReference type="InterPro" id="IPR016035">
    <property type="entry name" value="Acyl_Trfase/lysoPLipase"/>
</dbReference>
<feature type="non-terminal residue" evidence="10">
    <location>
        <position position="533"/>
    </location>
</feature>
<organism evidence="10 11">
    <name type="scientific">Nematostella vectensis</name>
    <name type="common">Starlet sea anemone</name>
    <dbReference type="NCBI Taxonomy" id="45351"/>
    <lineage>
        <taxon>Eukaryota</taxon>
        <taxon>Metazoa</taxon>
        <taxon>Cnidaria</taxon>
        <taxon>Anthozoa</taxon>
        <taxon>Hexacorallia</taxon>
        <taxon>Actiniaria</taxon>
        <taxon>Edwardsiidae</taxon>
        <taxon>Nematostella</taxon>
    </lineage>
</organism>
<evidence type="ECO:0000256" key="2">
    <source>
        <dbReference type="ARBA" id="ARBA00022737"/>
    </source>
</evidence>
<evidence type="ECO:0000256" key="6">
    <source>
        <dbReference type="ARBA" id="ARBA00023422"/>
    </source>
</evidence>
<feature type="short sequence motif" description="DGA/G" evidence="8">
    <location>
        <begin position="380"/>
        <end position="382"/>
    </location>
</feature>
<dbReference type="AlphaFoldDB" id="A7RV24"/>
<evidence type="ECO:0000256" key="7">
    <source>
        <dbReference type="PROSITE-ProRule" id="PRU00023"/>
    </source>
</evidence>
<protein>
    <recommendedName>
        <fullName evidence="1">phospholipase A2</fullName>
        <ecNumber evidence="1">3.1.1.4</ecNumber>
    </recommendedName>
</protein>
<dbReference type="EC" id="3.1.1.4" evidence="1"/>
<dbReference type="InterPro" id="IPR047148">
    <property type="entry name" value="PLPL9"/>
</dbReference>
<dbReference type="OMA" id="KRPHNTE"/>
<evidence type="ECO:0000256" key="3">
    <source>
        <dbReference type="ARBA" id="ARBA00022801"/>
    </source>
</evidence>
<gene>
    <name evidence="10" type="ORF">NEMVEDRAFT_v1g94443</name>
</gene>
<dbReference type="SUPFAM" id="SSF48403">
    <property type="entry name" value="Ankyrin repeat"/>
    <property type="match status" value="1"/>
</dbReference>
<evidence type="ECO:0000256" key="5">
    <source>
        <dbReference type="ARBA" id="ARBA00023098"/>
    </source>
</evidence>
<evidence type="ECO:0000313" key="11">
    <source>
        <dbReference type="Proteomes" id="UP000001593"/>
    </source>
</evidence>
<dbReference type="InterPro" id="IPR002641">
    <property type="entry name" value="PNPLA_dom"/>
</dbReference>
<keyword evidence="4 7" id="KW-0040">ANK repeat</keyword>
<keyword evidence="11" id="KW-1185">Reference proteome</keyword>
<evidence type="ECO:0000259" key="9">
    <source>
        <dbReference type="PROSITE" id="PS51635"/>
    </source>
</evidence>
<dbReference type="PANTHER" id="PTHR24139">
    <property type="entry name" value="CALCIUM-INDEPENDENT PHOSPHOLIPASE A2"/>
    <property type="match status" value="1"/>
</dbReference>
<evidence type="ECO:0000256" key="4">
    <source>
        <dbReference type="ARBA" id="ARBA00023043"/>
    </source>
</evidence>
<dbReference type="Gene3D" id="3.40.1090.10">
    <property type="entry name" value="Cytosolic phospholipase A2 catalytic domain"/>
    <property type="match status" value="1"/>
</dbReference>
<dbReference type="PROSITE" id="PS50297">
    <property type="entry name" value="ANK_REP_REGION"/>
    <property type="match status" value="2"/>
</dbReference>
<dbReference type="Pfam" id="PF00023">
    <property type="entry name" value="Ank"/>
    <property type="match status" value="1"/>
</dbReference>
<evidence type="ECO:0000256" key="8">
    <source>
        <dbReference type="PROSITE-ProRule" id="PRU01161"/>
    </source>
</evidence>
<sequence length="533" mass="58368">INSRNKDDQTALDVACRFTQDEGVRVLLEAGADVNHVNGYALPIHTALKANGTRCASLLIDFHPELISARDLKYGGSPLHWVKTKEAVEILLEKGADMESRNNAGETALHVMARRRRVACIVALLAHGVAVDAACSEGCTALHVAAEVDDPDIVRALIVFGANINVTNHSHHTPRHIATAGRRQRWVEVVEALGFSASSIYKQKHKKDAILTLDGGGIRGLVLTQLLSAIEEVSGQSINSLFDWISGTSIGGIIALALVHGKSVSFCQGFLFRMKDKVFKGPRPYDTEPLEKLLQETFGENTKMTAVTHPKTLVTAVLADRRPATLYFFRNYNMPEDLEPIRKNNPFPPPPVPAVQQVWRAARGSGAAPTFFRAMGRFLDGGLIANNPTLDVLSEVHKYYCVHEPHNKKGPGNSNIGLVVSLGTGVPPPEHVPTFDVFKPETMWDATNVLLGARALGLLMVDQATATNGAVVDRARAWCEMIGSQYFRFSSPMSADVGLDETDDRILVKMLWETRVYILQNLKEFKKASEALT</sequence>
<comment type="catalytic activity">
    <reaction evidence="6">
        <text>a 1,2-diacyl-sn-glycero-3-phosphocholine + H2O = a 1-acyl-sn-glycero-3-phosphocholine + a fatty acid + H(+)</text>
        <dbReference type="Rhea" id="RHEA:15801"/>
        <dbReference type="ChEBI" id="CHEBI:15377"/>
        <dbReference type="ChEBI" id="CHEBI:15378"/>
        <dbReference type="ChEBI" id="CHEBI:28868"/>
        <dbReference type="ChEBI" id="CHEBI:57643"/>
        <dbReference type="ChEBI" id="CHEBI:58168"/>
        <dbReference type="EC" id="3.1.1.4"/>
    </reaction>
    <physiologicalReaction direction="left-to-right" evidence="6">
        <dbReference type="Rhea" id="RHEA:15802"/>
    </physiologicalReaction>
</comment>
<dbReference type="GO" id="GO:0047499">
    <property type="term" value="F:calcium-independent phospholipase A2 activity"/>
    <property type="evidence" value="ECO:0000318"/>
    <property type="project" value="GO_Central"/>
</dbReference>
<dbReference type="GO" id="GO:0016042">
    <property type="term" value="P:lipid catabolic process"/>
    <property type="evidence" value="ECO:0007669"/>
    <property type="project" value="UniProtKB-UniRule"/>
</dbReference>
<dbReference type="Proteomes" id="UP000001593">
    <property type="component" value="Unassembled WGS sequence"/>
</dbReference>
<dbReference type="HOGENOM" id="CLU_010817_1_0_1"/>
<dbReference type="InterPro" id="IPR036770">
    <property type="entry name" value="Ankyrin_rpt-contain_sf"/>
</dbReference>
<dbReference type="PROSITE" id="PS51635">
    <property type="entry name" value="PNPLA"/>
    <property type="match status" value="1"/>
</dbReference>
<feature type="repeat" description="ANK" evidence="7">
    <location>
        <begin position="137"/>
        <end position="169"/>
    </location>
</feature>
<dbReference type="SMART" id="SM00248">
    <property type="entry name" value="ANK"/>
    <property type="match status" value="5"/>
</dbReference>
<dbReference type="STRING" id="45351.A7RV24"/>
<keyword evidence="3 8" id="KW-0378">Hydrolase</keyword>
<keyword evidence="2" id="KW-0677">Repeat</keyword>
<keyword evidence="5 8" id="KW-0443">Lipid metabolism</keyword>
<dbReference type="eggNOG" id="KOG0513">
    <property type="taxonomic scope" value="Eukaryota"/>
</dbReference>
<evidence type="ECO:0000313" key="10">
    <source>
        <dbReference type="EMBL" id="EDO44711.1"/>
    </source>
</evidence>
<dbReference type="Pfam" id="PF01734">
    <property type="entry name" value="Patatin"/>
    <property type="match status" value="1"/>
</dbReference>
<dbReference type="SUPFAM" id="SSF52151">
    <property type="entry name" value="FabD/lysophospholipase-like"/>
    <property type="match status" value="1"/>
</dbReference>
<feature type="short sequence motif" description="GXSXG" evidence="8">
    <location>
        <begin position="247"/>
        <end position="251"/>
    </location>
</feature>
<keyword evidence="8" id="KW-0442">Lipid degradation</keyword>
<dbReference type="PANTHER" id="PTHR24139:SF34">
    <property type="entry name" value="85_88 KDA CALCIUM-INDEPENDENT PHOSPHOLIPASE A2"/>
    <property type="match status" value="1"/>
</dbReference>
<dbReference type="GO" id="GO:0005739">
    <property type="term" value="C:mitochondrion"/>
    <property type="evidence" value="ECO:0000318"/>
    <property type="project" value="GO_Central"/>
</dbReference>
<dbReference type="GO" id="GO:2000304">
    <property type="term" value="P:positive regulation of ceramide biosynthetic process"/>
    <property type="evidence" value="ECO:0000318"/>
    <property type="project" value="GO_Central"/>
</dbReference>
<feature type="active site" description="Proton acceptor" evidence="8">
    <location>
        <position position="380"/>
    </location>
</feature>
<proteinExistence type="predicted"/>
<feature type="domain" description="PNPLA" evidence="9">
    <location>
        <begin position="211"/>
        <end position="393"/>
    </location>
</feature>
<dbReference type="Pfam" id="PF12796">
    <property type="entry name" value="Ank_2"/>
    <property type="match status" value="1"/>
</dbReference>
<feature type="active site" description="Nucleophile" evidence="8">
    <location>
        <position position="249"/>
    </location>
</feature>
<dbReference type="CDD" id="cd07212">
    <property type="entry name" value="Pat_PNPLA9"/>
    <property type="match status" value="1"/>
</dbReference>